<dbReference type="EC" id="3.1.3.25" evidence="8"/>
<dbReference type="RefSeq" id="WP_059145405.1">
    <property type="nucleotide sequence ID" value="NZ_LLZJ01000266.1"/>
</dbReference>
<gene>
    <name evidence="9" type="ORF">ADL28_21685</name>
</gene>
<sequence>MPSLSARCSATARRAALDVAPMLLSGFRNDMNIDLKADFHDVVTTYDRAAEARIREIIEEDFPGSAVVGEEDGPRAGADPTWYIDPIDGTSNFARGIAFWCVSIAAAVDGEVIAGVIYDPVQDNLFTADDTGARLGGKPIHARGFGVCDQATVLAHYPMPADLAADEEFSLRRYGALVRGFSAVRNTSSGALCLAHVAAGWADATFNFGTNAWDVAAGSLLLKLAGGSYHAYIDGLEQPAHGDFLAPDYFGHVADADFPLITRTMHEGSRLRSA</sequence>
<organism evidence="9 10">
    <name type="scientific">Streptomyces violaceusniger</name>
    <dbReference type="NCBI Taxonomy" id="68280"/>
    <lineage>
        <taxon>Bacteria</taxon>
        <taxon>Bacillati</taxon>
        <taxon>Actinomycetota</taxon>
        <taxon>Actinomycetes</taxon>
        <taxon>Kitasatosporales</taxon>
        <taxon>Streptomycetaceae</taxon>
        <taxon>Streptomyces</taxon>
        <taxon>Streptomyces violaceusniger group</taxon>
    </lineage>
</organism>
<dbReference type="AlphaFoldDB" id="A0A0X3WGW2"/>
<name>A0A0X3WGW2_STRVO</name>
<dbReference type="GO" id="GO:0046854">
    <property type="term" value="P:phosphatidylinositol phosphate biosynthetic process"/>
    <property type="evidence" value="ECO:0007669"/>
    <property type="project" value="InterPro"/>
</dbReference>
<dbReference type="SUPFAM" id="SSF56655">
    <property type="entry name" value="Carbohydrate phosphatase"/>
    <property type="match status" value="1"/>
</dbReference>
<comment type="caution">
    <text evidence="9">The sequence shown here is derived from an EMBL/GenBank/DDBJ whole genome shotgun (WGS) entry which is preliminary data.</text>
</comment>
<keyword evidence="5 8" id="KW-0378">Hydrolase</keyword>
<dbReference type="EMBL" id="LLZJ01000266">
    <property type="protein sequence ID" value="KUL56104.1"/>
    <property type="molecule type" value="Genomic_DNA"/>
</dbReference>
<keyword evidence="6 7" id="KW-0460">Magnesium</keyword>
<evidence type="ECO:0000256" key="4">
    <source>
        <dbReference type="ARBA" id="ARBA00022723"/>
    </source>
</evidence>
<evidence type="ECO:0000313" key="10">
    <source>
        <dbReference type="Proteomes" id="UP000053413"/>
    </source>
</evidence>
<keyword evidence="4 7" id="KW-0479">Metal-binding</keyword>
<dbReference type="Pfam" id="PF00459">
    <property type="entry name" value="Inositol_P"/>
    <property type="match status" value="1"/>
</dbReference>
<dbReference type="GO" id="GO:0008934">
    <property type="term" value="F:inositol monophosphate 1-phosphatase activity"/>
    <property type="evidence" value="ECO:0007669"/>
    <property type="project" value="InterPro"/>
</dbReference>
<dbReference type="GO" id="GO:0007165">
    <property type="term" value="P:signal transduction"/>
    <property type="evidence" value="ECO:0007669"/>
    <property type="project" value="TreeGrafter"/>
</dbReference>
<comment type="similarity">
    <text evidence="3 8">Belongs to the inositol monophosphatase superfamily.</text>
</comment>
<dbReference type="Gene3D" id="3.30.540.10">
    <property type="entry name" value="Fructose-1,6-Bisphosphatase, subunit A, domain 1"/>
    <property type="match status" value="1"/>
</dbReference>
<dbReference type="InterPro" id="IPR020550">
    <property type="entry name" value="Inositol_monophosphatase_CS"/>
</dbReference>
<proteinExistence type="inferred from homology"/>
<feature type="binding site" evidence="7">
    <location>
        <position position="70"/>
    </location>
    <ligand>
        <name>Mg(2+)</name>
        <dbReference type="ChEBI" id="CHEBI:18420"/>
        <label>1</label>
        <note>catalytic</note>
    </ligand>
</feature>
<feature type="binding site" evidence="7">
    <location>
        <position position="85"/>
    </location>
    <ligand>
        <name>Mg(2+)</name>
        <dbReference type="ChEBI" id="CHEBI:18420"/>
        <label>1</label>
        <note>catalytic</note>
    </ligand>
</feature>
<reference evidence="10" key="1">
    <citation type="submission" date="2015-10" db="EMBL/GenBank/DDBJ databases">
        <authorList>
            <person name="Ju K.-S."/>
            <person name="Doroghazi J.R."/>
            <person name="Metcalf W.W."/>
        </authorList>
    </citation>
    <scope>NUCLEOTIDE SEQUENCE [LARGE SCALE GENOMIC DNA]</scope>
    <source>
        <strain evidence="10">NRRL F-8817</strain>
    </source>
</reference>
<dbReference type="PRINTS" id="PR00377">
    <property type="entry name" value="IMPHPHTASES"/>
</dbReference>
<evidence type="ECO:0000256" key="6">
    <source>
        <dbReference type="ARBA" id="ARBA00022842"/>
    </source>
</evidence>
<evidence type="ECO:0000256" key="2">
    <source>
        <dbReference type="ARBA" id="ARBA00001946"/>
    </source>
</evidence>
<evidence type="ECO:0000256" key="7">
    <source>
        <dbReference type="PIRSR" id="PIRSR600760-2"/>
    </source>
</evidence>
<dbReference type="GO" id="GO:0006020">
    <property type="term" value="P:inositol metabolic process"/>
    <property type="evidence" value="ECO:0007669"/>
    <property type="project" value="TreeGrafter"/>
</dbReference>
<protein>
    <recommendedName>
        <fullName evidence="8">Inositol-1-monophosphatase</fullName>
        <ecNumber evidence="8">3.1.3.25</ecNumber>
    </recommendedName>
</protein>
<dbReference type="InterPro" id="IPR033942">
    <property type="entry name" value="IMPase"/>
</dbReference>
<feature type="binding site" evidence="7">
    <location>
        <position position="214"/>
    </location>
    <ligand>
        <name>Mg(2+)</name>
        <dbReference type="ChEBI" id="CHEBI:18420"/>
        <label>1</label>
        <note>catalytic</note>
    </ligand>
</feature>
<dbReference type="InterPro" id="IPR000760">
    <property type="entry name" value="Inositol_monophosphatase-like"/>
</dbReference>
<evidence type="ECO:0000256" key="8">
    <source>
        <dbReference type="RuleBase" id="RU364068"/>
    </source>
</evidence>
<comment type="catalytic activity">
    <reaction evidence="1 8">
        <text>a myo-inositol phosphate + H2O = myo-inositol + phosphate</text>
        <dbReference type="Rhea" id="RHEA:24056"/>
        <dbReference type="ChEBI" id="CHEBI:15377"/>
        <dbReference type="ChEBI" id="CHEBI:17268"/>
        <dbReference type="ChEBI" id="CHEBI:43474"/>
        <dbReference type="ChEBI" id="CHEBI:84139"/>
        <dbReference type="EC" id="3.1.3.25"/>
    </reaction>
</comment>
<evidence type="ECO:0000256" key="3">
    <source>
        <dbReference type="ARBA" id="ARBA00009759"/>
    </source>
</evidence>
<dbReference type="Proteomes" id="UP000053413">
    <property type="component" value="Unassembled WGS sequence"/>
</dbReference>
<accession>A0A0X3WGW2</accession>
<dbReference type="CDD" id="cd01639">
    <property type="entry name" value="IMPase"/>
    <property type="match status" value="1"/>
</dbReference>
<feature type="binding site" evidence="7">
    <location>
        <position position="87"/>
    </location>
    <ligand>
        <name>Mg(2+)</name>
        <dbReference type="ChEBI" id="CHEBI:18420"/>
        <label>1</label>
        <note>catalytic</note>
    </ligand>
</feature>
<dbReference type="PROSITE" id="PS00629">
    <property type="entry name" value="IMP_1"/>
    <property type="match status" value="1"/>
</dbReference>
<evidence type="ECO:0000256" key="5">
    <source>
        <dbReference type="ARBA" id="ARBA00022801"/>
    </source>
</evidence>
<evidence type="ECO:0000256" key="1">
    <source>
        <dbReference type="ARBA" id="ARBA00001033"/>
    </source>
</evidence>
<comment type="cofactor">
    <cofactor evidence="2 7 8">
        <name>Mg(2+)</name>
        <dbReference type="ChEBI" id="CHEBI:18420"/>
    </cofactor>
</comment>
<dbReference type="GeneID" id="97429778"/>
<dbReference type="GO" id="GO:0046872">
    <property type="term" value="F:metal ion binding"/>
    <property type="evidence" value="ECO:0007669"/>
    <property type="project" value="UniProtKB-KW"/>
</dbReference>
<evidence type="ECO:0000313" key="9">
    <source>
        <dbReference type="EMBL" id="KUL56104.1"/>
    </source>
</evidence>
<dbReference type="PROSITE" id="PS00630">
    <property type="entry name" value="IMP_2"/>
    <property type="match status" value="1"/>
</dbReference>
<dbReference type="InterPro" id="IPR020583">
    <property type="entry name" value="Inositol_monoP_metal-BS"/>
</dbReference>
<feature type="binding site" evidence="7">
    <location>
        <position position="88"/>
    </location>
    <ligand>
        <name>Mg(2+)</name>
        <dbReference type="ChEBI" id="CHEBI:18420"/>
        <label>1</label>
        <note>catalytic</note>
    </ligand>
</feature>
<dbReference type="Gene3D" id="3.40.190.80">
    <property type="match status" value="1"/>
</dbReference>
<dbReference type="PANTHER" id="PTHR20854:SF4">
    <property type="entry name" value="INOSITOL-1-MONOPHOSPHATASE-RELATED"/>
    <property type="match status" value="1"/>
</dbReference>
<dbReference type="PANTHER" id="PTHR20854">
    <property type="entry name" value="INOSITOL MONOPHOSPHATASE"/>
    <property type="match status" value="1"/>
</dbReference>